<proteinExistence type="predicted"/>
<feature type="region of interest" description="Disordered" evidence="1">
    <location>
        <begin position="108"/>
        <end position="133"/>
    </location>
</feature>
<keyword evidence="4" id="KW-1185">Reference proteome</keyword>
<dbReference type="Proteomes" id="UP001174909">
    <property type="component" value="Unassembled WGS sequence"/>
</dbReference>
<dbReference type="EMBL" id="CASHTH010004126">
    <property type="protein sequence ID" value="CAI8053839.1"/>
    <property type="molecule type" value="Genomic_DNA"/>
</dbReference>
<dbReference type="AlphaFoldDB" id="A0AA35TU69"/>
<evidence type="ECO:0000313" key="4">
    <source>
        <dbReference type="Proteomes" id="UP001174909"/>
    </source>
</evidence>
<dbReference type="Pfam" id="PF12335">
    <property type="entry name" value="SBF2"/>
    <property type="match status" value="1"/>
</dbReference>
<dbReference type="InterPro" id="IPR022096">
    <property type="entry name" value="SBF1/SBF2"/>
</dbReference>
<reference evidence="3" key="1">
    <citation type="submission" date="2023-03" db="EMBL/GenBank/DDBJ databases">
        <authorList>
            <person name="Steffen K."/>
            <person name="Cardenas P."/>
        </authorList>
    </citation>
    <scope>NUCLEOTIDE SEQUENCE</scope>
</reference>
<name>A0AA35TU69_GEOBA</name>
<organism evidence="3 4">
    <name type="scientific">Geodia barretti</name>
    <name type="common">Barrett's horny sponge</name>
    <dbReference type="NCBI Taxonomy" id="519541"/>
    <lineage>
        <taxon>Eukaryota</taxon>
        <taxon>Metazoa</taxon>
        <taxon>Porifera</taxon>
        <taxon>Demospongiae</taxon>
        <taxon>Heteroscleromorpha</taxon>
        <taxon>Tetractinellida</taxon>
        <taxon>Astrophorina</taxon>
        <taxon>Geodiidae</taxon>
        <taxon>Geodia</taxon>
    </lineage>
</organism>
<evidence type="ECO:0000256" key="1">
    <source>
        <dbReference type="SAM" id="MobiDB-lite"/>
    </source>
</evidence>
<feature type="domain" description="SBF1/SBF2" evidence="2">
    <location>
        <begin position="2"/>
        <end position="80"/>
    </location>
</feature>
<gene>
    <name evidence="3" type="ORF">GBAR_LOCUS29411</name>
</gene>
<accession>A0AA35TU69</accession>
<protein>
    <submittedName>
        <fullName evidence="3">Myotubularin-related protein 5</fullName>
    </submittedName>
</protein>
<comment type="caution">
    <text evidence="3">The sequence shown here is derived from an EMBL/GenBank/DDBJ whole genome shotgun (WGS) entry which is preliminary data.</text>
</comment>
<evidence type="ECO:0000313" key="3">
    <source>
        <dbReference type="EMBL" id="CAI8053839.1"/>
    </source>
</evidence>
<sequence>MLFQSKVIEARKYIPMVTQALKQLSLVRSLVPELVQRVMQVNSVVLSSDQFDILVKIINSSVTDNKTAMALLPVSTIMYRLDFWKSALYSAVQAELVRIYAELELTDQDRTPPKTGSQRVTVGDRPEDNIDLADPLEPEIGEITLRSRQRLRSSDPSALRAMRRTALSKSMRMRMRASVVLPDEEREVLKEDLLDFISRFLRMVELELNFEFNRHGKIRGQMKDQAKANKAASTGRRDYDKLRNTLLSADGWAR</sequence>
<evidence type="ECO:0000259" key="2">
    <source>
        <dbReference type="Pfam" id="PF12335"/>
    </source>
</evidence>